<name>A0AAV3PDN0_LITER</name>
<protein>
    <submittedName>
        <fullName evidence="2">Uncharacterized protein</fullName>
    </submittedName>
</protein>
<dbReference type="EMBL" id="BAABME010001413">
    <property type="protein sequence ID" value="GAA0149490.1"/>
    <property type="molecule type" value="Genomic_DNA"/>
</dbReference>
<evidence type="ECO:0000313" key="2">
    <source>
        <dbReference type="EMBL" id="GAA0149490.1"/>
    </source>
</evidence>
<dbReference type="AlphaFoldDB" id="A0AAV3PDN0"/>
<sequence length="114" mass="12596">MKMKVIRLVAIIGRNNGQLGQECLLSNGIFFSQVVSLRKMMMTTQRGSSRAAVHGSNFPSQDTEDKEKVEEVSNKGKEQREKIRDDVENKVDSELKGEGNKTKGSHVLADSDSG</sequence>
<accession>A0AAV3PDN0</accession>
<dbReference type="Proteomes" id="UP001454036">
    <property type="component" value="Unassembled WGS sequence"/>
</dbReference>
<feature type="compositionally biased region" description="Basic and acidic residues" evidence="1">
    <location>
        <begin position="63"/>
        <end position="101"/>
    </location>
</feature>
<organism evidence="2 3">
    <name type="scientific">Lithospermum erythrorhizon</name>
    <name type="common">Purple gromwell</name>
    <name type="synonym">Lithospermum officinale var. erythrorhizon</name>
    <dbReference type="NCBI Taxonomy" id="34254"/>
    <lineage>
        <taxon>Eukaryota</taxon>
        <taxon>Viridiplantae</taxon>
        <taxon>Streptophyta</taxon>
        <taxon>Embryophyta</taxon>
        <taxon>Tracheophyta</taxon>
        <taxon>Spermatophyta</taxon>
        <taxon>Magnoliopsida</taxon>
        <taxon>eudicotyledons</taxon>
        <taxon>Gunneridae</taxon>
        <taxon>Pentapetalae</taxon>
        <taxon>asterids</taxon>
        <taxon>lamiids</taxon>
        <taxon>Boraginales</taxon>
        <taxon>Boraginaceae</taxon>
        <taxon>Boraginoideae</taxon>
        <taxon>Lithospermeae</taxon>
        <taxon>Lithospermum</taxon>
    </lineage>
</organism>
<keyword evidence="3" id="KW-1185">Reference proteome</keyword>
<gene>
    <name evidence="2" type="ORF">LIER_08644</name>
</gene>
<evidence type="ECO:0000256" key="1">
    <source>
        <dbReference type="SAM" id="MobiDB-lite"/>
    </source>
</evidence>
<feature type="region of interest" description="Disordered" evidence="1">
    <location>
        <begin position="43"/>
        <end position="114"/>
    </location>
</feature>
<comment type="caution">
    <text evidence="2">The sequence shown here is derived from an EMBL/GenBank/DDBJ whole genome shotgun (WGS) entry which is preliminary data.</text>
</comment>
<evidence type="ECO:0000313" key="3">
    <source>
        <dbReference type="Proteomes" id="UP001454036"/>
    </source>
</evidence>
<reference evidence="2 3" key="1">
    <citation type="submission" date="2024-01" db="EMBL/GenBank/DDBJ databases">
        <title>The complete chloroplast genome sequence of Lithospermum erythrorhizon: insights into the phylogenetic relationship among Boraginaceae species and the maternal lineages of purple gromwells.</title>
        <authorList>
            <person name="Okada T."/>
            <person name="Watanabe K."/>
        </authorList>
    </citation>
    <scope>NUCLEOTIDE SEQUENCE [LARGE SCALE GENOMIC DNA]</scope>
</reference>
<proteinExistence type="predicted"/>